<comment type="caution">
    <text evidence="2">The sequence shown here is derived from an EMBL/GenBank/DDBJ whole genome shotgun (WGS) entry which is preliminary data.</text>
</comment>
<evidence type="ECO:0000313" key="3">
    <source>
        <dbReference type="Proteomes" id="UP000530660"/>
    </source>
</evidence>
<evidence type="ECO:0000313" key="2">
    <source>
        <dbReference type="EMBL" id="KAF6002614.1"/>
    </source>
</evidence>
<keyword evidence="3" id="KW-1185">Reference proteome</keyword>
<feature type="region of interest" description="Disordered" evidence="1">
    <location>
        <begin position="86"/>
        <end position="108"/>
    </location>
</feature>
<organism evidence="2 3">
    <name type="scientific">Cyanidiococcus yangmingshanensis</name>
    <dbReference type="NCBI Taxonomy" id="2690220"/>
    <lineage>
        <taxon>Eukaryota</taxon>
        <taxon>Rhodophyta</taxon>
        <taxon>Bangiophyceae</taxon>
        <taxon>Cyanidiales</taxon>
        <taxon>Cyanidiaceae</taxon>
        <taxon>Cyanidiococcus</taxon>
    </lineage>
</organism>
<gene>
    <name evidence="2" type="ORF">F1559_000455</name>
</gene>
<reference evidence="2 3" key="1">
    <citation type="journal article" date="2020" name="J. Phycol.">
        <title>Comparative genome analysis reveals Cyanidiococcus gen. nov., a new extremophilic red algal genus sister to Cyanidioschyzon (Cyanidioschyzonaceae, Rhodophyta).</title>
        <authorList>
            <person name="Liu S.-L."/>
            <person name="Chiang Y.-R."/>
            <person name="Yoon H.S."/>
            <person name="Fu H.-Y."/>
        </authorList>
    </citation>
    <scope>NUCLEOTIDE SEQUENCE [LARGE SCALE GENOMIC DNA]</scope>
    <source>
        <strain evidence="2 3">THAL066</strain>
    </source>
</reference>
<dbReference type="EMBL" id="VWRR01000009">
    <property type="protein sequence ID" value="KAF6002614.1"/>
    <property type="molecule type" value="Genomic_DNA"/>
</dbReference>
<dbReference type="Proteomes" id="UP000530660">
    <property type="component" value="Unassembled WGS sequence"/>
</dbReference>
<dbReference type="AlphaFoldDB" id="A0A7J7IIQ3"/>
<proteinExistence type="predicted"/>
<name>A0A7J7IIQ3_9RHOD</name>
<accession>A0A7J7IIQ3</accession>
<dbReference type="OrthoDB" id="6270329at2759"/>
<evidence type="ECO:0000256" key="1">
    <source>
        <dbReference type="SAM" id="MobiDB-lite"/>
    </source>
</evidence>
<sequence length="330" mass="35894">MTLSAGASADSSWSIGKLRVACDSAYDHHHRWQQQPSNVASVHEQRATWILPTALHAATTETASLDPSSAAPSEAVDILDGLFTQAADNPERPHRPDHGGESDGMRSTSAAWPLIDDRRTDASAVDRVHPTDSLTLPSALAANTVTAASASRVSAVADTWPASDHAACNAFWSFPLEVFPPLATIDSLPWLDDGRFASAMFLPSHSKPDAAEDHTVWQSTVSHDASQCDGTPLTDSAWVDQITEQAFAEIRERIRGKSKRFTLYAVTLPDLRRFYHLPRDATVRSKIAAVEADLRIPHIVAQNGRELRQQLQTLRAQLQQIQGEGGSRAS</sequence>
<feature type="compositionally biased region" description="Basic and acidic residues" evidence="1">
    <location>
        <begin position="89"/>
        <end position="104"/>
    </location>
</feature>
<protein>
    <submittedName>
        <fullName evidence="2">Uncharacterized protein</fullName>
    </submittedName>
</protein>